<name>A0A1Z9Z340_9GAMM</name>
<dbReference type="OrthoDB" id="6622676at2"/>
<gene>
    <name evidence="1" type="ORF">CAP51_04570</name>
</gene>
<dbReference type="EMBL" id="NEXX01000001">
    <property type="protein sequence ID" value="OUY08893.1"/>
    <property type="molecule type" value="Genomic_DNA"/>
</dbReference>
<dbReference type="AlphaFoldDB" id="A0A1Z9Z340"/>
<accession>A0A1Z9Z340</accession>
<protein>
    <submittedName>
        <fullName evidence="1">Uncharacterized protein</fullName>
    </submittedName>
</protein>
<comment type="caution">
    <text evidence="1">The sequence shown here is derived from an EMBL/GenBank/DDBJ whole genome shotgun (WGS) entry which is preliminary data.</text>
</comment>
<evidence type="ECO:0000313" key="2">
    <source>
        <dbReference type="Proteomes" id="UP000196536"/>
    </source>
</evidence>
<keyword evidence="2" id="KW-1185">Reference proteome</keyword>
<sequence>MSIIEAMNIGRLGVYTKFPNLEKYINSLDSKNVICELNSLKRYSKGEFFEIEEEYVGKYTYSIANAKSDLNYLCGHFENEYLVNALKNNSNWQEGYRKAVYYRYWFERINRKFCDKILGEFNSGQREQLLLFLSMAVEISYLGIFIKEGLIEKAKKLIEEYFSYQSLELIENPIPIFYDSKNIYNRRTQYFILRLFNSYISKTDENFPSCAYDEPLFNAIIRYWDTTNIKLIEHLLLCLCDRHTHQCRPDTATKFYDFSWPGFEYLPVEVLMVLRLRSEKGLENPILDHIIMNTPLGELYPKKEPYMDDFLLGILKRVRQEYPDFADDLFGAGAPYEFEIKTKETNKWKFWKK</sequence>
<organism evidence="1 2">
    <name type="scientific">Acinetobacter populi</name>
    <dbReference type="NCBI Taxonomy" id="1582270"/>
    <lineage>
        <taxon>Bacteria</taxon>
        <taxon>Pseudomonadati</taxon>
        <taxon>Pseudomonadota</taxon>
        <taxon>Gammaproteobacteria</taxon>
        <taxon>Moraxellales</taxon>
        <taxon>Moraxellaceae</taxon>
        <taxon>Acinetobacter</taxon>
    </lineage>
</organism>
<reference evidence="1 2" key="1">
    <citation type="submission" date="2017-05" db="EMBL/GenBank/DDBJ databases">
        <title>Acinetobacter populi ANC 5415 (= PBJ7), whole genome shotgun sequencing project.</title>
        <authorList>
            <person name="Nemec A."/>
            <person name="Radolfova-Krizova L."/>
        </authorList>
    </citation>
    <scope>NUCLEOTIDE SEQUENCE [LARGE SCALE GENOMIC DNA]</scope>
    <source>
        <strain evidence="1 2">PBJ7</strain>
    </source>
</reference>
<evidence type="ECO:0000313" key="1">
    <source>
        <dbReference type="EMBL" id="OUY08893.1"/>
    </source>
</evidence>
<dbReference type="Proteomes" id="UP000196536">
    <property type="component" value="Unassembled WGS sequence"/>
</dbReference>
<proteinExistence type="predicted"/>
<dbReference type="RefSeq" id="WP_087619548.1">
    <property type="nucleotide sequence ID" value="NZ_NEXX01000001.1"/>
</dbReference>